<dbReference type="OrthoDB" id="2562493at2759"/>
<dbReference type="OMA" id="NSIHIRT"/>
<dbReference type="AlphaFoldDB" id="A0A0D2NNA0"/>
<feature type="transmembrane region" description="Helical" evidence="1">
    <location>
        <begin position="123"/>
        <end position="147"/>
    </location>
</feature>
<dbReference type="PANTHER" id="PTHR40465:SF1">
    <property type="entry name" value="DUF6534 DOMAIN-CONTAINING PROTEIN"/>
    <property type="match status" value="1"/>
</dbReference>
<dbReference type="Pfam" id="PF20152">
    <property type="entry name" value="DUF6534"/>
    <property type="match status" value="1"/>
</dbReference>
<keyword evidence="1" id="KW-1133">Transmembrane helix</keyword>
<dbReference type="Proteomes" id="UP000054270">
    <property type="component" value="Unassembled WGS sequence"/>
</dbReference>
<name>A0A0D2NNA0_HYPSF</name>
<evidence type="ECO:0000256" key="1">
    <source>
        <dbReference type="SAM" id="Phobius"/>
    </source>
</evidence>
<proteinExistence type="predicted"/>
<gene>
    <name evidence="3" type="ORF">HYPSUDRAFT_966312</name>
</gene>
<sequence>MMVFLLWAIDLFQTIITVYMSWIYCVTDYLDPIAIKRVSLWAFTSIPLCNSLSSCITHLFIAHRIYEAAKQKRLAAGALCLSVFLTFSVGFSASLSGIIWHLSMIDVATPANVDSEDFPYHPLMLAWFATRLLVEAVLLASLSCLFVHQGTDFMDDYPSRIVKTGLLAIQCGALTTLFSFLSLVTLVSDPKTTLYIVFLLPSGRLYSNVVLTSINARARRVDPLQIANPTQALTKDIWAAAQATNVQTFDLTQMRTERVEGMESKCALDANSTAVLDEHTAKSHKHSNTQP</sequence>
<dbReference type="InterPro" id="IPR045339">
    <property type="entry name" value="DUF6534"/>
</dbReference>
<accession>A0A0D2NNA0</accession>
<organism evidence="3 4">
    <name type="scientific">Hypholoma sublateritium (strain FD-334 SS-4)</name>
    <dbReference type="NCBI Taxonomy" id="945553"/>
    <lineage>
        <taxon>Eukaryota</taxon>
        <taxon>Fungi</taxon>
        <taxon>Dikarya</taxon>
        <taxon>Basidiomycota</taxon>
        <taxon>Agaricomycotina</taxon>
        <taxon>Agaricomycetes</taxon>
        <taxon>Agaricomycetidae</taxon>
        <taxon>Agaricales</taxon>
        <taxon>Agaricineae</taxon>
        <taxon>Strophariaceae</taxon>
        <taxon>Hypholoma</taxon>
    </lineage>
</organism>
<feature type="transmembrane region" description="Helical" evidence="1">
    <location>
        <begin position="38"/>
        <end position="62"/>
    </location>
</feature>
<dbReference type="PANTHER" id="PTHR40465">
    <property type="entry name" value="CHROMOSOME 1, WHOLE GENOME SHOTGUN SEQUENCE"/>
    <property type="match status" value="1"/>
</dbReference>
<protein>
    <recommendedName>
        <fullName evidence="2">DUF6534 domain-containing protein</fullName>
    </recommendedName>
</protein>
<keyword evidence="1" id="KW-0472">Membrane</keyword>
<dbReference type="STRING" id="945553.A0A0D2NNA0"/>
<keyword evidence="4" id="KW-1185">Reference proteome</keyword>
<feature type="transmembrane region" description="Helical" evidence="1">
    <location>
        <begin position="193"/>
        <end position="211"/>
    </location>
</feature>
<feature type="transmembrane region" description="Helical" evidence="1">
    <location>
        <begin position="167"/>
        <end position="187"/>
    </location>
</feature>
<dbReference type="EMBL" id="KN817592">
    <property type="protein sequence ID" value="KJA18201.1"/>
    <property type="molecule type" value="Genomic_DNA"/>
</dbReference>
<evidence type="ECO:0000259" key="2">
    <source>
        <dbReference type="Pfam" id="PF20152"/>
    </source>
</evidence>
<feature type="domain" description="DUF6534" evidence="2">
    <location>
        <begin position="138"/>
        <end position="218"/>
    </location>
</feature>
<evidence type="ECO:0000313" key="3">
    <source>
        <dbReference type="EMBL" id="KJA18201.1"/>
    </source>
</evidence>
<keyword evidence="1" id="KW-0812">Transmembrane</keyword>
<feature type="transmembrane region" description="Helical" evidence="1">
    <location>
        <begin position="74"/>
        <end position="103"/>
    </location>
</feature>
<reference evidence="4" key="1">
    <citation type="submission" date="2014-04" db="EMBL/GenBank/DDBJ databases">
        <title>Evolutionary Origins and Diversification of the Mycorrhizal Mutualists.</title>
        <authorList>
            <consortium name="DOE Joint Genome Institute"/>
            <consortium name="Mycorrhizal Genomics Consortium"/>
            <person name="Kohler A."/>
            <person name="Kuo A."/>
            <person name="Nagy L.G."/>
            <person name="Floudas D."/>
            <person name="Copeland A."/>
            <person name="Barry K.W."/>
            <person name="Cichocki N."/>
            <person name="Veneault-Fourrey C."/>
            <person name="LaButti K."/>
            <person name="Lindquist E.A."/>
            <person name="Lipzen A."/>
            <person name="Lundell T."/>
            <person name="Morin E."/>
            <person name="Murat C."/>
            <person name="Riley R."/>
            <person name="Ohm R."/>
            <person name="Sun H."/>
            <person name="Tunlid A."/>
            <person name="Henrissat B."/>
            <person name="Grigoriev I.V."/>
            <person name="Hibbett D.S."/>
            <person name="Martin F."/>
        </authorList>
    </citation>
    <scope>NUCLEOTIDE SEQUENCE [LARGE SCALE GENOMIC DNA]</scope>
    <source>
        <strain evidence="4">FD-334 SS-4</strain>
    </source>
</reference>
<evidence type="ECO:0000313" key="4">
    <source>
        <dbReference type="Proteomes" id="UP000054270"/>
    </source>
</evidence>